<dbReference type="AlphaFoldDB" id="A0A7C4KJ40"/>
<feature type="transmembrane region" description="Helical" evidence="1">
    <location>
        <begin position="48"/>
        <end position="66"/>
    </location>
</feature>
<comment type="caution">
    <text evidence="2">The sequence shown here is derived from an EMBL/GenBank/DDBJ whole genome shotgun (WGS) entry which is preliminary data.</text>
</comment>
<proteinExistence type="predicted"/>
<evidence type="ECO:0000313" key="2">
    <source>
        <dbReference type="EMBL" id="HGS23062.1"/>
    </source>
</evidence>
<gene>
    <name evidence="2" type="ORF">ENT37_14505</name>
</gene>
<feature type="transmembrane region" description="Helical" evidence="1">
    <location>
        <begin position="12"/>
        <end position="36"/>
    </location>
</feature>
<sequence length="69" mass="7608">MSTQPKERANLAKILWINTGLDVLYVVGGLVVAYTLGATNPFWRGGGWGIVIQGGFLFVFDLFHALKLR</sequence>
<dbReference type="EMBL" id="DSYK01000731">
    <property type="protein sequence ID" value="HGS23062.1"/>
    <property type="molecule type" value="Genomic_DNA"/>
</dbReference>
<name>A0A7C4KJ40_9CHLR</name>
<dbReference type="InterPro" id="IPR054261">
    <property type="entry name" value="DUF6992"/>
</dbReference>
<keyword evidence="1" id="KW-1133">Transmembrane helix</keyword>
<organism evidence="2">
    <name type="scientific">Anaerolinea thermolimosa</name>
    <dbReference type="NCBI Taxonomy" id="229919"/>
    <lineage>
        <taxon>Bacteria</taxon>
        <taxon>Bacillati</taxon>
        <taxon>Chloroflexota</taxon>
        <taxon>Anaerolineae</taxon>
        <taxon>Anaerolineales</taxon>
        <taxon>Anaerolineaceae</taxon>
        <taxon>Anaerolinea</taxon>
    </lineage>
</organism>
<reference evidence="2" key="1">
    <citation type="journal article" date="2020" name="mSystems">
        <title>Genome- and Community-Level Interaction Insights into Carbon Utilization and Element Cycling Functions of Hydrothermarchaeota in Hydrothermal Sediment.</title>
        <authorList>
            <person name="Zhou Z."/>
            <person name="Liu Y."/>
            <person name="Xu W."/>
            <person name="Pan J."/>
            <person name="Luo Z.H."/>
            <person name="Li M."/>
        </authorList>
    </citation>
    <scope>NUCLEOTIDE SEQUENCE [LARGE SCALE GENOMIC DNA]</scope>
    <source>
        <strain evidence="2">SpSt-573</strain>
    </source>
</reference>
<keyword evidence="1" id="KW-0812">Transmembrane</keyword>
<evidence type="ECO:0000256" key="1">
    <source>
        <dbReference type="SAM" id="Phobius"/>
    </source>
</evidence>
<accession>A0A7C4KJ40</accession>
<keyword evidence="1" id="KW-0472">Membrane</keyword>
<protein>
    <submittedName>
        <fullName evidence="2">Uncharacterized protein</fullName>
    </submittedName>
</protein>
<dbReference type="Pfam" id="PF22503">
    <property type="entry name" value="DUF6992"/>
    <property type="match status" value="1"/>
</dbReference>